<dbReference type="RefSeq" id="WP_184264412.1">
    <property type="nucleotide sequence ID" value="NZ_JACIIX010000012.1"/>
</dbReference>
<dbReference type="EMBL" id="JACIIX010000012">
    <property type="protein sequence ID" value="MBB6211541.1"/>
    <property type="molecule type" value="Genomic_DNA"/>
</dbReference>
<accession>A0A7W9ZHF7</accession>
<proteinExistence type="predicted"/>
<keyword evidence="2" id="KW-1185">Reference proteome</keyword>
<evidence type="ECO:0000313" key="2">
    <source>
        <dbReference type="Proteomes" id="UP000544872"/>
    </source>
</evidence>
<dbReference type="AlphaFoldDB" id="A0A7W9ZHF7"/>
<reference evidence="1 2" key="1">
    <citation type="submission" date="2020-08" db="EMBL/GenBank/DDBJ databases">
        <title>Genomic Encyclopedia of Type Strains, Phase IV (KMG-IV): sequencing the most valuable type-strain genomes for metagenomic binning, comparative biology and taxonomic classification.</title>
        <authorList>
            <person name="Goeker M."/>
        </authorList>
    </citation>
    <scope>NUCLEOTIDE SEQUENCE [LARGE SCALE GENOMIC DNA]</scope>
    <source>
        <strain evidence="1 2">DSM 11590</strain>
    </source>
</reference>
<evidence type="ECO:0000313" key="1">
    <source>
        <dbReference type="EMBL" id="MBB6211541.1"/>
    </source>
</evidence>
<sequence>MRYRAPEKRAVQKTMAAIAPHPLPGGADPIWRTCFQRFGKYGKSRILRLQHSAAAHWITPLKPQEMLRLDLRAESSATKKGRIN</sequence>
<dbReference type="Proteomes" id="UP000544872">
    <property type="component" value="Unassembled WGS sequence"/>
</dbReference>
<gene>
    <name evidence="1" type="ORF">FHS48_002982</name>
</gene>
<comment type="caution">
    <text evidence="1">The sequence shown here is derived from an EMBL/GenBank/DDBJ whole genome shotgun (WGS) entry which is preliminary data.</text>
</comment>
<protein>
    <submittedName>
        <fullName evidence="1">Uncharacterized protein</fullName>
    </submittedName>
</protein>
<name>A0A7W9ZHF7_NOVIT</name>
<organism evidence="1 2">
    <name type="scientific">Novispirillum itersonii</name>
    <name type="common">Aquaspirillum itersonii</name>
    <dbReference type="NCBI Taxonomy" id="189"/>
    <lineage>
        <taxon>Bacteria</taxon>
        <taxon>Pseudomonadati</taxon>
        <taxon>Pseudomonadota</taxon>
        <taxon>Alphaproteobacteria</taxon>
        <taxon>Rhodospirillales</taxon>
        <taxon>Novispirillaceae</taxon>
        <taxon>Novispirillum</taxon>
    </lineage>
</organism>